<dbReference type="InterPro" id="IPR003961">
    <property type="entry name" value="FN3_dom"/>
</dbReference>
<dbReference type="Pfam" id="PF07679">
    <property type="entry name" value="I-set"/>
    <property type="match status" value="2"/>
</dbReference>
<comment type="subcellular location">
    <subcellularLocation>
        <location evidence="1">Membrane</location>
        <topology evidence="1">Single-pass type I membrane protein</topology>
    </subcellularLocation>
</comment>
<feature type="domain" description="Fibronectin type-III" evidence="13">
    <location>
        <begin position="323"/>
        <end position="421"/>
    </location>
</feature>
<keyword evidence="14" id="KW-1185">Reference proteome</keyword>
<evidence type="ECO:0000256" key="5">
    <source>
        <dbReference type="ARBA" id="ARBA00022737"/>
    </source>
</evidence>
<evidence type="ECO:0000259" key="13">
    <source>
        <dbReference type="PROSITE" id="PS50853"/>
    </source>
</evidence>
<evidence type="ECO:0000256" key="11">
    <source>
        <dbReference type="SAM" id="MobiDB-lite"/>
    </source>
</evidence>
<dbReference type="Gene3D" id="2.60.40.10">
    <property type="entry name" value="Immunoglobulins"/>
    <property type="match status" value="5"/>
</dbReference>
<dbReference type="SMART" id="SM00408">
    <property type="entry name" value="IGc2"/>
    <property type="match status" value="2"/>
</dbReference>
<dbReference type="InterPro" id="IPR003598">
    <property type="entry name" value="Ig_sub2"/>
</dbReference>
<gene>
    <name evidence="15" type="primary">LOC106477620</name>
</gene>
<dbReference type="Pfam" id="PF00041">
    <property type="entry name" value="fn3"/>
    <property type="match status" value="2"/>
</dbReference>
<evidence type="ECO:0000256" key="3">
    <source>
        <dbReference type="ARBA" id="ARBA00022692"/>
    </source>
</evidence>
<dbReference type="PANTHER" id="PTHR44170:SF6">
    <property type="entry name" value="CONTACTIN"/>
    <property type="match status" value="1"/>
</dbReference>
<dbReference type="SUPFAM" id="SSF48726">
    <property type="entry name" value="Immunoglobulin"/>
    <property type="match status" value="3"/>
</dbReference>
<dbReference type="GeneID" id="106477620"/>
<organism evidence="14 15">
    <name type="scientific">Limulus polyphemus</name>
    <name type="common">Atlantic horseshoe crab</name>
    <dbReference type="NCBI Taxonomy" id="6850"/>
    <lineage>
        <taxon>Eukaryota</taxon>
        <taxon>Metazoa</taxon>
        <taxon>Ecdysozoa</taxon>
        <taxon>Arthropoda</taxon>
        <taxon>Chelicerata</taxon>
        <taxon>Merostomata</taxon>
        <taxon>Xiphosura</taxon>
        <taxon>Limulidae</taxon>
        <taxon>Limulus</taxon>
    </lineage>
</organism>
<protein>
    <submittedName>
        <fullName evidence="15">Neuroglian-like</fullName>
    </submittedName>
</protein>
<feature type="compositionally biased region" description="Basic and acidic residues" evidence="11">
    <location>
        <begin position="319"/>
        <end position="333"/>
    </location>
</feature>
<evidence type="ECO:0000256" key="2">
    <source>
        <dbReference type="ARBA" id="ARBA00008921"/>
    </source>
</evidence>
<feature type="non-terminal residue" evidence="15">
    <location>
        <position position="523"/>
    </location>
</feature>
<dbReference type="CDD" id="cd00063">
    <property type="entry name" value="FN3"/>
    <property type="match status" value="3"/>
</dbReference>
<proteinExistence type="inferred from homology"/>
<evidence type="ECO:0000259" key="12">
    <source>
        <dbReference type="PROSITE" id="PS50835"/>
    </source>
</evidence>
<dbReference type="InterPro" id="IPR036116">
    <property type="entry name" value="FN3_sf"/>
</dbReference>
<keyword evidence="5" id="KW-0677">Repeat</keyword>
<dbReference type="SUPFAM" id="SSF49265">
    <property type="entry name" value="Fibronectin type III"/>
    <property type="match status" value="2"/>
</dbReference>
<feature type="compositionally biased region" description="Polar residues" evidence="11">
    <location>
        <begin position="304"/>
        <end position="317"/>
    </location>
</feature>
<comment type="similarity">
    <text evidence="2">Belongs to the type I cytokine receptor family. Type 2 subfamily.</text>
</comment>
<feature type="domain" description="Fibronectin type-III" evidence="13">
    <location>
        <begin position="221"/>
        <end position="318"/>
    </location>
</feature>
<dbReference type="InterPro" id="IPR003599">
    <property type="entry name" value="Ig_sub"/>
</dbReference>
<feature type="domain" description="Fibronectin type-III" evidence="13">
    <location>
        <begin position="426"/>
        <end position="523"/>
    </location>
</feature>
<dbReference type="InterPro" id="IPR036179">
    <property type="entry name" value="Ig-like_dom_sf"/>
</dbReference>
<evidence type="ECO:0000256" key="1">
    <source>
        <dbReference type="ARBA" id="ARBA00004479"/>
    </source>
</evidence>
<evidence type="ECO:0000313" key="15">
    <source>
        <dbReference type="RefSeq" id="XP_013793618.2"/>
    </source>
</evidence>
<dbReference type="InterPro" id="IPR013098">
    <property type="entry name" value="Ig_I-set"/>
</dbReference>
<evidence type="ECO:0000313" key="14">
    <source>
        <dbReference type="Proteomes" id="UP000694941"/>
    </source>
</evidence>
<evidence type="ECO:0000256" key="9">
    <source>
        <dbReference type="ARBA" id="ARBA00023170"/>
    </source>
</evidence>
<evidence type="ECO:0000256" key="8">
    <source>
        <dbReference type="ARBA" id="ARBA00023157"/>
    </source>
</evidence>
<dbReference type="RefSeq" id="XP_013793618.2">
    <property type="nucleotide sequence ID" value="XM_013938164.2"/>
</dbReference>
<evidence type="ECO:0000256" key="10">
    <source>
        <dbReference type="ARBA" id="ARBA00023180"/>
    </source>
</evidence>
<keyword evidence="10" id="KW-0325">Glycoprotein</keyword>
<dbReference type="Proteomes" id="UP000694941">
    <property type="component" value="Unplaced"/>
</dbReference>
<keyword evidence="4" id="KW-0732">Signal</keyword>
<dbReference type="InterPro" id="IPR003529">
    <property type="entry name" value="Hematopoietin_rcpt_Gp130_CS"/>
</dbReference>
<sequence>MTISNLVKEDTAVYQCNASNVHGYVFKDFYLNILAIPPIMRESPANITYAVVGSTTTIKCLVYGVPNPKVNWKKNGQDLIGKNFQLLENGNLELVNILEEDEGNYTCQAENKFGSLEETGQLEVKDKTKIIQPPENLEVPIGQSATFHCKAEVDPTLSMTVKWFFNGEPIDYHQDPRVKQLESQSLFINTVKVSDSGIYTCYTETAIDKDSAWASLIVQSVPEPPIIIDVQCEIHVADIQWEPMGDGHAVILGYNIQYNTSFNPDIWKDSFVNIPASDTRFKVAMSPWTDYTFRVIAFNKIGSSEPSEYSKQCSTPSDVPDKHPDQVKGEGTKPDNLVISWKPMPRIEHNAPGFYYKVYWQRDDLPDAQKTIKFVKDWKQGSLVVDQQPTFRPYRIKVEAYNSKGRAKITAPEVLGYSGEDVPLEAPQNFRLIRLISATTAKFGWDAVPSSSLRGHFMGYKIRIRTSEDHPDHWREQLFPENNTQEIVNILKPFSKNVAEVVAVNGKYSGPPSHKVSFITPEG</sequence>
<feature type="domain" description="Ig-like" evidence="12">
    <location>
        <begin position="37"/>
        <end position="123"/>
    </location>
</feature>
<keyword evidence="3" id="KW-0812">Transmembrane</keyword>
<dbReference type="PROSITE" id="PS50853">
    <property type="entry name" value="FN3"/>
    <property type="match status" value="3"/>
</dbReference>
<dbReference type="PROSITE" id="PS01353">
    <property type="entry name" value="HEMATOPO_REC_L_F2"/>
    <property type="match status" value="1"/>
</dbReference>
<name>A0ABM1C3Q3_LIMPO</name>
<dbReference type="PROSITE" id="PS50835">
    <property type="entry name" value="IG_LIKE"/>
    <property type="match status" value="2"/>
</dbReference>
<dbReference type="SMART" id="SM00409">
    <property type="entry name" value="IG"/>
    <property type="match status" value="2"/>
</dbReference>
<dbReference type="SMART" id="SM00060">
    <property type="entry name" value="FN3"/>
    <property type="match status" value="3"/>
</dbReference>
<keyword evidence="9" id="KW-0675">Receptor</keyword>
<reference evidence="15" key="1">
    <citation type="submission" date="2025-08" db="UniProtKB">
        <authorList>
            <consortium name="RefSeq"/>
        </authorList>
    </citation>
    <scope>IDENTIFICATION</scope>
    <source>
        <tissue evidence="15">Muscle</tissue>
    </source>
</reference>
<feature type="region of interest" description="Disordered" evidence="11">
    <location>
        <begin position="304"/>
        <end position="335"/>
    </location>
</feature>
<keyword evidence="6" id="KW-1133">Transmembrane helix</keyword>
<keyword evidence="7" id="KW-0472">Membrane</keyword>
<keyword evidence="8" id="KW-1015">Disulfide bond</keyword>
<evidence type="ECO:0000256" key="7">
    <source>
        <dbReference type="ARBA" id="ARBA00023136"/>
    </source>
</evidence>
<dbReference type="InterPro" id="IPR007110">
    <property type="entry name" value="Ig-like_dom"/>
</dbReference>
<accession>A0ABM1C3Q3</accession>
<dbReference type="PANTHER" id="PTHR44170">
    <property type="entry name" value="PROTEIN SIDEKICK"/>
    <property type="match status" value="1"/>
</dbReference>
<evidence type="ECO:0000256" key="6">
    <source>
        <dbReference type="ARBA" id="ARBA00022989"/>
    </source>
</evidence>
<feature type="domain" description="Ig-like" evidence="12">
    <location>
        <begin position="128"/>
        <end position="201"/>
    </location>
</feature>
<dbReference type="InterPro" id="IPR013783">
    <property type="entry name" value="Ig-like_fold"/>
</dbReference>
<evidence type="ECO:0000256" key="4">
    <source>
        <dbReference type="ARBA" id="ARBA00022729"/>
    </source>
</evidence>